<evidence type="ECO:0000256" key="1">
    <source>
        <dbReference type="SAM" id="Coils"/>
    </source>
</evidence>
<dbReference type="RefSeq" id="WP_012673641.1">
    <property type="nucleotide sequence ID" value="NC_012438.1"/>
</dbReference>
<keyword evidence="2" id="KW-1133">Transmembrane helix</keyword>
<organism evidence="3 4">
    <name type="scientific">Sulfurihydrogenibium azorense (strain DSM 15241 / OCM 825 / Az-Fu1)</name>
    <dbReference type="NCBI Taxonomy" id="204536"/>
    <lineage>
        <taxon>Bacteria</taxon>
        <taxon>Pseudomonadati</taxon>
        <taxon>Aquificota</taxon>
        <taxon>Aquificia</taxon>
        <taxon>Aquificales</taxon>
        <taxon>Hydrogenothermaceae</taxon>
        <taxon>Sulfurihydrogenibium</taxon>
    </lineage>
</organism>
<dbReference type="Gene3D" id="3.90.20.10">
    <property type="match status" value="1"/>
</dbReference>
<keyword evidence="2" id="KW-0812">Transmembrane</keyword>
<accession>C1DT27</accession>
<feature type="coiled-coil region" evidence="1">
    <location>
        <begin position="31"/>
        <end position="79"/>
    </location>
</feature>
<dbReference type="SUPFAM" id="SSF57997">
    <property type="entry name" value="Tropomyosin"/>
    <property type="match status" value="1"/>
</dbReference>
<reference evidence="3 4" key="1">
    <citation type="journal article" date="2009" name="J. Bacteriol.">
        <title>Complete and draft genome sequences of six members of the Aquificales.</title>
        <authorList>
            <person name="Reysenbach A.L."/>
            <person name="Hamamura N."/>
            <person name="Podar M."/>
            <person name="Griffiths E."/>
            <person name="Ferreira S."/>
            <person name="Hochstein R."/>
            <person name="Heidelberg J."/>
            <person name="Johnson J."/>
            <person name="Mead D."/>
            <person name="Pohorille A."/>
            <person name="Sarmiento M."/>
            <person name="Schweighofer K."/>
            <person name="Seshadri R."/>
            <person name="Voytek M.A."/>
        </authorList>
    </citation>
    <scope>NUCLEOTIDE SEQUENCE [LARGE SCALE GENOMIC DNA]</scope>
    <source>
        <strain evidence="4">Az-Fu1 / DSM 15241 / OCM 825</strain>
    </source>
</reference>
<evidence type="ECO:0000313" key="3">
    <source>
        <dbReference type="EMBL" id="ACN98316.1"/>
    </source>
</evidence>
<dbReference type="eggNOG" id="ENOG5032W39">
    <property type="taxonomic scope" value="Bacteria"/>
</dbReference>
<keyword evidence="1" id="KW-0175">Coiled coil</keyword>
<dbReference type="HOGENOM" id="CLU_2095608_0_0_0"/>
<sequence length="116" mass="13645">MKILRAVFILIICLPFYVKADSFTEKDKELLINLSMQLSELKARLEEIDKRLGQVDKRIDSTDKRIDSVEKRIDQIDKKIDQLYTFLWIITGIFTTLTATTIGFALWDRRTYLKEA</sequence>
<dbReference type="KEGG" id="saf:SULAZ_0269"/>
<evidence type="ECO:0000313" key="4">
    <source>
        <dbReference type="Proteomes" id="UP000001369"/>
    </source>
</evidence>
<keyword evidence="4" id="KW-1185">Reference proteome</keyword>
<feature type="transmembrane region" description="Helical" evidence="2">
    <location>
        <begin position="86"/>
        <end position="107"/>
    </location>
</feature>
<dbReference type="EMBL" id="CP001229">
    <property type="protein sequence ID" value="ACN98316.1"/>
    <property type="molecule type" value="Genomic_DNA"/>
</dbReference>
<gene>
    <name evidence="3" type="ordered locus">SULAZ_0269</name>
</gene>
<keyword evidence="2" id="KW-0472">Membrane</keyword>
<protein>
    <submittedName>
        <fullName evidence="3">Uncharacterized protein</fullName>
    </submittedName>
</protein>
<proteinExistence type="predicted"/>
<dbReference type="AlphaFoldDB" id="C1DT27"/>
<dbReference type="STRING" id="204536.SULAZ_0269"/>
<evidence type="ECO:0000256" key="2">
    <source>
        <dbReference type="SAM" id="Phobius"/>
    </source>
</evidence>
<dbReference type="Proteomes" id="UP000001369">
    <property type="component" value="Chromosome"/>
</dbReference>
<dbReference type="OrthoDB" id="9795653at2"/>
<name>C1DT27_SULAA</name>